<proteinExistence type="predicted"/>
<dbReference type="EMBL" id="FQVG01000016">
    <property type="protein sequence ID" value="SHE78946.1"/>
    <property type="molecule type" value="Genomic_DNA"/>
</dbReference>
<keyword evidence="3" id="KW-1185">Reference proteome</keyword>
<evidence type="ECO:0000256" key="1">
    <source>
        <dbReference type="SAM" id="Phobius"/>
    </source>
</evidence>
<dbReference type="Proteomes" id="UP000184423">
    <property type="component" value="Unassembled WGS sequence"/>
</dbReference>
<evidence type="ECO:0008006" key="4">
    <source>
        <dbReference type="Google" id="ProtNLM"/>
    </source>
</evidence>
<sequence length="134" mass="15656">MKKRIKSNIKTSLIILLLFSSITSIGLLVNNFLNNTSYSLLNSICVIQLNIEHDNWDVSYNEIMKLKSEWEKDKKIWSALIHHDEIDKISENMELLIEYIKAKDKTNSLSHIAVLKNYIEHIPELDKLSLQNIF</sequence>
<keyword evidence="1" id="KW-0812">Transmembrane</keyword>
<accession>A0A1M4WCJ5</accession>
<organism evidence="2 3">
    <name type="scientific">Caloramator proteoclasticus DSM 10124</name>
    <dbReference type="NCBI Taxonomy" id="1121262"/>
    <lineage>
        <taxon>Bacteria</taxon>
        <taxon>Bacillati</taxon>
        <taxon>Bacillota</taxon>
        <taxon>Clostridia</taxon>
        <taxon>Eubacteriales</taxon>
        <taxon>Clostridiaceae</taxon>
        <taxon>Caloramator</taxon>
    </lineage>
</organism>
<dbReference type="AlphaFoldDB" id="A0A1M4WCJ5"/>
<dbReference type="Pfam" id="PF14276">
    <property type="entry name" value="DUF4363"/>
    <property type="match status" value="1"/>
</dbReference>
<evidence type="ECO:0000313" key="2">
    <source>
        <dbReference type="EMBL" id="SHE78946.1"/>
    </source>
</evidence>
<feature type="transmembrane region" description="Helical" evidence="1">
    <location>
        <begin position="12"/>
        <end position="33"/>
    </location>
</feature>
<name>A0A1M4WCJ5_9CLOT</name>
<protein>
    <recommendedName>
        <fullName evidence="4">DUF4363 family protein</fullName>
    </recommendedName>
</protein>
<dbReference type="InterPro" id="IPR025373">
    <property type="entry name" value="DUF4363"/>
</dbReference>
<gene>
    <name evidence="2" type="ORF">SAMN02746091_01124</name>
</gene>
<evidence type="ECO:0000313" key="3">
    <source>
        <dbReference type="Proteomes" id="UP000184423"/>
    </source>
</evidence>
<keyword evidence="1" id="KW-1133">Transmembrane helix</keyword>
<reference evidence="3" key="1">
    <citation type="submission" date="2016-11" db="EMBL/GenBank/DDBJ databases">
        <authorList>
            <person name="Varghese N."/>
            <person name="Submissions S."/>
        </authorList>
    </citation>
    <scope>NUCLEOTIDE SEQUENCE [LARGE SCALE GENOMIC DNA]</scope>
    <source>
        <strain evidence="3">DSM 10124</strain>
    </source>
</reference>
<dbReference type="RefSeq" id="WP_073248305.1">
    <property type="nucleotide sequence ID" value="NZ_FQVG01000016.1"/>
</dbReference>
<keyword evidence="1" id="KW-0472">Membrane</keyword>